<evidence type="ECO:0000313" key="3">
    <source>
        <dbReference type="EMBL" id="KAK7000824.1"/>
    </source>
</evidence>
<name>A0AAW0A3S9_9AGAR</name>
<dbReference type="Proteomes" id="UP001362999">
    <property type="component" value="Unassembled WGS sequence"/>
</dbReference>
<comment type="caution">
    <text evidence="3">The sequence shown here is derived from an EMBL/GenBank/DDBJ whole genome shotgun (WGS) entry which is preliminary data.</text>
</comment>
<keyword evidence="1" id="KW-0472">Membrane</keyword>
<gene>
    <name evidence="3" type="ORF">R3P38DRAFT_3218001</name>
</gene>
<feature type="chain" id="PRO_5043877863" description="Secreted protein" evidence="2">
    <location>
        <begin position="23"/>
        <end position="97"/>
    </location>
</feature>
<dbReference type="EMBL" id="JAWWNJ010000086">
    <property type="protein sequence ID" value="KAK7000824.1"/>
    <property type="molecule type" value="Genomic_DNA"/>
</dbReference>
<evidence type="ECO:0008006" key="5">
    <source>
        <dbReference type="Google" id="ProtNLM"/>
    </source>
</evidence>
<keyword evidence="4" id="KW-1185">Reference proteome</keyword>
<organism evidence="3 4">
    <name type="scientific">Favolaschia claudopus</name>
    <dbReference type="NCBI Taxonomy" id="2862362"/>
    <lineage>
        <taxon>Eukaryota</taxon>
        <taxon>Fungi</taxon>
        <taxon>Dikarya</taxon>
        <taxon>Basidiomycota</taxon>
        <taxon>Agaricomycotina</taxon>
        <taxon>Agaricomycetes</taxon>
        <taxon>Agaricomycetidae</taxon>
        <taxon>Agaricales</taxon>
        <taxon>Marasmiineae</taxon>
        <taxon>Mycenaceae</taxon>
        <taxon>Favolaschia</taxon>
    </lineage>
</organism>
<keyword evidence="1" id="KW-0812">Transmembrane</keyword>
<keyword evidence="1" id="KW-1133">Transmembrane helix</keyword>
<reference evidence="3 4" key="1">
    <citation type="journal article" date="2024" name="J Genomics">
        <title>Draft genome sequencing and assembly of Favolaschia claudopus CIRM-BRFM 2984 isolated from oak limbs.</title>
        <authorList>
            <person name="Navarro D."/>
            <person name="Drula E."/>
            <person name="Chaduli D."/>
            <person name="Cazenave R."/>
            <person name="Ahrendt S."/>
            <person name="Wang J."/>
            <person name="Lipzen A."/>
            <person name="Daum C."/>
            <person name="Barry K."/>
            <person name="Grigoriev I.V."/>
            <person name="Favel A."/>
            <person name="Rosso M.N."/>
            <person name="Martin F."/>
        </authorList>
    </citation>
    <scope>NUCLEOTIDE SEQUENCE [LARGE SCALE GENOMIC DNA]</scope>
    <source>
        <strain evidence="3 4">CIRM-BRFM 2984</strain>
    </source>
</reference>
<accession>A0AAW0A3S9</accession>
<feature type="transmembrane region" description="Helical" evidence="1">
    <location>
        <begin position="39"/>
        <end position="59"/>
    </location>
</feature>
<protein>
    <recommendedName>
        <fullName evidence="5">Secreted protein</fullName>
    </recommendedName>
</protein>
<keyword evidence="2" id="KW-0732">Signal</keyword>
<sequence length="97" mass="10382">MLWHLNIVVIAAIFAHAPYSLHHPSNWASPKPGSTAPPALYDIETAFVAAVPALAAVPFPTTKMKSFIKHSIYVSLQCCGALALPVSPKAPFRALFS</sequence>
<proteinExistence type="predicted"/>
<dbReference type="AlphaFoldDB" id="A0AAW0A3S9"/>
<evidence type="ECO:0000256" key="1">
    <source>
        <dbReference type="SAM" id="Phobius"/>
    </source>
</evidence>
<evidence type="ECO:0000256" key="2">
    <source>
        <dbReference type="SAM" id="SignalP"/>
    </source>
</evidence>
<evidence type="ECO:0000313" key="4">
    <source>
        <dbReference type="Proteomes" id="UP001362999"/>
    </source>
</evidence>
<feature type="signal peptide" evidence="2">
    <location>
        <begin position="1"/>
        <end position="22"/>
    </location>
</feature>